<sequence>MSYAKKALGLAIRADRVEEFVSHLKNFIEVTKTDLLSTQDSTSIEDSLHLQIRRRKLPENSSPIRQKEFKPAKKKPKNKSKPGKENYHRATSTQRRNCHNFKPGEEGYHRTTPTLAKKLPENNSKPSKGGYHRTTPNPTKKLIGMNLNSSRKLSENSSKTPKNLPKNISNPDEKNYSKSGEGSYQKTAPNSAKKPL</sequence>
<accession>A0A397UQH5</accession>
<feature type="compositionally biased region" description="Polar residues" evidence="1">
    <location>
        <begin position="146"/>
        <end position="170"/>
    </location>
</feature>
<organism evidence="2 3">
    <name type="scientific">Gigaspora rosea</name>
    <dbReference type="NCBI Taxonomy" id="44941"/>
    <lineage>
        <taxon>Eukaryota</taxon>
        <taxon>Fungi</taxon>
        <taxon>Fungi incertae sedis</taxon>
        <taxon>Mucoromycota</taxon>
        <taxon>Glomeromycotina</taxon>
        <taxon>Glomeromycetes</taxon>
        <taxon>Diversisporales</taxon>
        <taxon>Gigasporaceae</taxon>
        <taxon>Gigaspora</taxon>
    </lineage>
</organism>
<feature type="compositionally biased region" description="Basic residues" evidence="1">
    <location>
        <begin position="72"/>
        <end position="81"/>
    </location>
</feature>
<feature type="region of interest" description="Disordered" evidence="1">
    <location>
        <begin position="41"/>
        <end position="196"/>
    </location>
</feature>
<feature type="compositionally biased region" description="Polar residues" evidence="1">
    <location>
        <begin position="177"/>
        <end position="190"/>
    </location>
</feature>
<name>A0A397UQH5_9GLOM</name>
<evidence type="ECO:0000313" key="2">
    <source>
        <dbReference type="EMBL" id="RIB12565.1"/>
    </source>
</evidence>
<evidence type="ECO:0000256" key="1">
    <source>
        <dbReference type="SAM" id="MobiDB-lite"/>
    </source>
</evidence>
<proteinExistence type="predicted"/>
<dbReference type="OrthoDB" id="2425700at2759"/>
<reference evidence="2 3" key="1">
    <citation type="submission" date="2018-06" db="EMBL/GenBank/DDBJ databases">
        <title>Comparative genomics reveals the genomic features of Rhizophagus irregularis, R. cerebriforme, R. diaphanum and Gigaspora rosea, and their symbiotic lifestyle signature.</title>
        <authorList>
            <person name="Morin E."/>
            <person name="San Clemente H."/>
            <person name="Chen E.C.H."/>
            <person name="De La Providencia I."/>
            <person name="Hainaut M."/>
            <person name="Kuo A."/>
            <person name="Kohler A."/>
            <person name="Murat C."/>
            <person name="Tang N."/>
            <person name="Roy S."/>
            <person name="Loubradou J."/>
            <person name="Henrissat B."/>
            <person name="Grigoriev I.V."/>
            <person name="Corradi N."/>
            <person name="Roux C."/>
            <person name="Martin F.M."/>
        </authorList>
    </citation>
    <scope>NUCLEOTIDE SEQUENCE [LARGE SCALE GENOMIC DNA]</scope>
    <source>
        <strain evidence="2 3">DAOM 194757</strain>
    </source>
</reference>
<comment type="caution">
    <text evidence="2">The sequence shown here is derived from an EMBL/GenBank/DDBJ whole genome shotgun (WGS) entry which is preliminary data.</text>
</comment>
<gene>
    <name evidence="2" type="ORF">C2G38_2041722</name>
</gene>
<evidence type="ECO:0000313" key="3">
    <source>
        <dbReference type="Proteomes" id="UP000266673"/>
    </source>
</evidence>
<dbReference type="Proteomes" id="UP000266673">
    <property type="component" value="Unassembled WGS sequence"/>
</dbReference>
<keyword evidence="3" id="KW-1185">Reference proteome</keyword>
<dbReference type="AlphaFoldDB" id="A0A397UQH5"/>
<protein>
    <submittedName>
        <fullName evidence="2">Uncharacterized protein</fullName>
    </submittedName>
</protein>
<dbReference type="EMBL" id="QKWP01001011">
    <property type="protein sequence ID" value="RIB12565.1"/>
    <property type="molecule type" value="Genomic_DNA"/>
</dbReference>